<reference evidence="11 12" key="1">
    <citation type="journal article" date="2020" name="bioRxiv">
        <title>Metabolic contributions of an alphaproteobacterial endosymbiont in the apicomplexan Cardiosporidium cionae.</title>
        <authorList>
            <person name="Hunter E.S."/>
            <person name="Paight C.J."/>
            <person name="Lane C.E."/>
        </authorList>
    </citation>
    <scope>NUCLEOTIDE SEQUENCE [LARGE SCALE GENOMIC DNA]</scope>
    <source>
        <strain evidence="11">ESH_2018</strain>
    </source>
</reference>
<keyword evidence="3 10" id="KW-0812">Transmembrane</keyword>
<feature type="transmembrane region" description="Helical" evidence="10">
    <location>
        <begin position="676"/>
        <end position="699"/>
    </location>
</feature>
<dbReference type="Pfam" id="PF22099">
    <property type="entry name" value="MRS2-like"/>
    <property type="match status" value="1"/>
</dbReference>
<dbReference type="PANTHER" id="PTHR13890:SF0">
    <property type="entry name" value="MAGNESIUM TRANSPORTER MRS2 HOMOLOG, MITOCHONDRIAL"/>
    <property type="match status" value="1"/>
</dbReference>
<evidence type="ECO:0000256" key="7">
    <source>
        <dbReference type="ARBA" id="ARBA00023065"/>
    </source>
</evidence>
<evidence type="ECO:0000256" key="3">
    <source>
        <dbReference type="ARBA" id="ARBA00022692"/>
    </source>
</evidence>
<dbReference type="Gene3D" id="1.20.58.340">
    <property type="entry name" value="Magnesium transport protein CorA, transmembrane region"/>
    <property type="match status" value="1"/>
</dbReference>
<name>A0ABQ7JDA4_9APIC</name>
<feature type="region of interest" description="Disordered" evidence="9">
    <location>
        <begin position="75"/>
        <end position="109"/>
    </location>
</feature>
<evidence type="ECO:0000256" key="8">
    <source>
        <dbReference type="ARBA" id="ARBA00023136"/>
    </source>
</evidence>
<evidence type="ECO:0000313" key="11">
    <source>
        <dbReference type="EMBL" id="KAF8821849.1"/>
    </source>
</evidence>
<accession>A0ABQ7JDA4</accession>
<keyword evidence="6 10" id="KW-1133">Transmembrane helix</keyword>
<evidence type="ECO:0000256" key="4">
    <source>
        <dbReference type="ARBA" id="ARBA00022842"/>
    </source>
</evidence>
<feature type="compositionally biased region" description="Polar residues" evidence="9">
    <location>
        <begin position="90"/>
        <end position="99"/>
    </location>
</feature>
<protein>
    <submittedName>
        <fullName evidence="11">CorA family Mg2+ transporter protein</fullName>
    </submittedName>
</protein>
<feature type="transmembrane region" description="Helical" evidence="10">
    <location>
        <begin position="643"/>
        <end position="664"/>
    </location>
</feature>
<dbReference type="Proteomes" id="UP000823046">
    <property type="component" value="Unassembled WGS sequence"/>
</dbReference>
<keyword evidence="5" id="KW-0809">Transit peptide</keyword>
<gene>
    <name evidence="11" type="ORF">IE077_001449</name>
</gene>
<dbReference type="EMBL" id="JADAQX010000117">
    <property type="protein sequence ID" value="KAF8821849.1"/>
    <property type="molecule type" value="Genomic_DNA"/>
</dbReference>
<dbReference type="PANTHER" id="PTHR13890">
    <property type="entry name" value="RNA SPLICING PROTEIN MRS2, MITOCHONDRIAL"/>
    <property type="match status" value="1"/>
</dbReference>
<feature type="region of interest" description="Disordered" evidence="9">
    <location>
        <begin position="218"/>
        <end position="262"/>
    </location>
</feature>
<dbReference type="Gene3D" id="2.40.128.330">
    <property type="match status" value="1"/>
</dbReference>
<keyword evidence="12" id="KW-1185">Reference proteome</keyword>
<keyword evidence="4" id="KW-0460">Magnesium</keyword>
<comment type="subcellular location">
    <subcellularLocation>
        <location evidence="1">Membrane</location>
        <topology evidence="1">Multi-pass membrane protein</topology>
    </subcellularLocation>
</comment>
<organism evidence="11 12">
    <name type="scientific">Cardiosporidium cionae</name>
    <dbReference type="NCBI Taxonomy" id="476202"/>
    <lineage>
        <taxon>Eukaryota</taxon>
        <taxon>Sar</taxon>
        <taxon>Alveolata</taxon>
        <taxon>Apicomplexa</taxon>
        <taxon>Aconoidasida</taxon>
        <taxon>Nephromycida</taxon>
        <taxon>Cardiosporidium</taxon>
    </lineage>
</organism>
<keyword evidence="7" id="KW-0406">Ion transport</keyword>
<keyword evidence="8 10" id="KW-0472">Membrane</keyword>
<keyword evidence="2" id="KW-0813">Transport</keyword>
<evidence type="ECO:0000256" key="9">
    <source>
        <dbReference type="SAM" id="MobiDB-lite"/>
    </source>
</evidence>
<dbReference type="InterPro" id="IPR039204">
    <property type="entry name" value="MRS2-like"/>
</dbReference>
<comment type="caution">
    <text evidence="11">The sequence shown here is derived from an EMBL/GenBank/DDBJ whole genome shotgun (WGS) entry which is preliminary data.</text>
</comment>
<evidence type="ECO:0000256" key="10">
    <source>
        <dbReference type="SAM" id="Phobius"/>
    </source>
</evidence>
<evidence type="ECO:0000256" key="6">
    <source>
        <dbReference type="ARBA" id="ARBA00022989"/>
    </source>
</evidence>
<sequence>MIGMVSHLFQKGQYNPLILFRFVEDFTYHSMDDGLNNFVLPKAAIEVKEEALSFPSLPETLSIKMKDYASNVQDGLPQDSYESIKESHPTKTLSQNSSPRHFHHTGSRSPRLNSIVEYAKKGLAKVTGKSMHGSDNRVGILRNEPLGDIADTNGQGGILAPGNAGEGAIPHLSSVNTAMATHCHTSTSILHPLPYYGRDPSYYAEGIRHILDVEPSNIAPTDGRIQPMRDAGSAENDAKAKEDDLPTEGVNDGVSKPSYASAPKICNRNETVVSSYASEKDFRSGSNFPSTKTEEGVLNQRRGTKLSPFLIPSALNESLGSYSTHEDATTTKGKRNSERFQKFIQKPSELYFVSRNKLRLHVVIEIFEGTHLIHEWQCTDLLQRINNQPRKKLGENPFSRAGVLTYRDCRQVFTDVHQIPSLEVRRDCIVICLPPVTCFILYDRVFLLVVEELKLDGLLQLLTKSTEYFFKAIRTDCNFLNGPTNRPFEFIALECIISTAFEQLNEDIVVLEGQLETVAMKVEYNKSSNSLVLEELHLLKEPVSVYDDRVNGFDKAFNKLIADTEDLKRMEITRYFSDPELYEKDRKLEAPNPDLQILLEYFDQELDQFSERVRRLKASIENTERLLGLRLAISRNRLIQLDLGATIIGTGIAVGACLTGIFGMNLTSGYEQTPGLFSWVSTIVSLCCGSAVFFVIFLFKRMIL</sequence>
<proteinExistence type="predicted"/>
<evidence type="ECO:0000256" key="2">
    <source>
        <dbReference type="ARBA" id="ARBA00022448"/>
    </source>
</evidence>
<evidence type="ECO:0000256" key="5">
    <source>
        <dbReference type="ARBA" id="ARBA00022946"/>
    </source>
</evidence>
<dbReference type="CDD" id="cd12823">
    <property type="entry name" value="Mrs2_Mfm1p-like"/>
    <property type="match status" value="1"/>
</dbReference>
<evidence type="ECO:0000256" key="1">
    <source>
        <dbReference type="ARBA" id="ARBA00004141"/>
    </source>
</evidence>
<evidence type="ECO:0000313" key="12">
    <source>
        <dbReference type="Proteomes" id="UP000823046"/>
    </source>
</evidence>